<dbReference type="GO" id="GO:0043190">
    <property type="term" value="C:ATP-binding cassette (ABC) transporter complex"/>
    <property type="evidence" value="ECO:0007669"/>
    <property type="project" value="TreeGrafter"/>
</dbReference>
<feature type="region of interest" description="Disordered" evidence="12">
    <location>
        <begin position="302"/>
        <end position="355"/>
    </location>
</feature>
<evidence type="ECO:0000256" key="9">
    <source>
        <dbReference type="ARBA" id="ARBA00022967"/>
    </source>
</evidence>
<dbReference type="PANTHER" id="PTHR43553">
    <property type="entry name" value="HEAVY METAL TRANSPORTER"/>
    <property type="match status" value="1"/>
</dbReference>
<accession>A0A3A1UU22</accession>
<dbReference type="GO" id="GO:0005524">
    <property type="term" value="F:ATP binding"/>
    <property type="evidence" value="ECO:0007669"/>
    <property type="project" value="UniProtKB-KW"/>
</dbReference>
<evidence type="ECO:0000256" key="7">
    <source>
        <dbReference type="ARBA" id="ARBA00022741"/>
    </source>
</evidence>
<dbReference type="OrthoDB" id="2035889at2"/>
<evidence type="ECO:0000256" key="11">
    <source>
        <dbReference type="ARBA" id="ARBA00023136"/>
    </source>
</evidence>
<dbReference type="EMBL" id="QXQA01000009">
    <property type="protein sequence ID" value="RIX51745.1"/>
    <property type="molecule type" value="Genomic_DNA"/>
</dbReference>
<dbReference type="PROSITE" id="PS50893">
    <property type="entry name" value="ABC_TRANSPORTER_2"/>
    <property type="match status" value="1"/>
</dbReference>
<feature type="transmembrane region" description="Helical" evidence="13">
    <location>
        <begin position="488"/>
        <end position="508"/>
    </location>
</feature>
<dbReference type="InterPro" id="IPR003339">
    <property type="entry name" value="ABC/ECF_trnsptr_transmembrane"/>
</dbReference>
<keyword evidence="5" id="KW-1003">Cell membrane</keyword>
<keyword evidence="11 13" id="KW-0472">Membrane</keyword>
<evidence type="ECO:0000256" key="8">
    <source>
        <dbReference type="ARBA" id="ARBA00022840"/>
    </source>
</evidence>
<dbReference type="InterPro" id="IPR050095">
    <property type="entry name" value="ECF_ABC_transporter_ATP-bd"/>
</dbReference>
<dbReference type="GO" id="GO:0042626">
    <property type="term" value="F:ATPase-coupled transmembrane transporter activity"/>
    <property type="evidence" value="ECO:0007669"/>
    <property type="project" value="TreeGrafter"/>
</dbReference>
<dbReference type="PROSITE" id="PS00211">
    <property type="entry name" value="ABC_TRANSPORTER_1"/>
    <property type="match status" value="1"/>
</dbReference>
<dbReference type="SUPFAM" id="SSF52540">
    <property type="entry name" value="P-loop containing nucleoside triphosphate hydrolases"/>
    <property type="match status" value="1"/>
</dbReference>
<dbReference type="InterPro" id="IPR003593">
    <property type="entry name" value="AAA+_ATPase"/>
</dbReference>
<feature type="compositionally biased region" description="Low complexity" evidence="12">
    <location>
        <begin position="302"/>
        <end position="319"/>
    </location>
</feature>
<dbReference type="InterPro" id="IPR027417">
    <property type="entry name" value="P-loop_NTPase"/>
</dbReference>
<keyword evidence="6 13" id="KW-0812">Transmembrane</keyword>
<feature type="transmembrane region" description="Helical" evidence="13">
    <location>
        <begin position="450"/>
        <end position="468"/>
    </location>
</feature>
<keyword evidence="16" id="KW-1185">Reference proteome</keyword>
<feature type="transmembrane region" description="Helical" evidence="13">
    <location>
        <begin position="583"/>
        <end position="603"/>
    </location>
</feature>
<keyword evidence="8 15" id="KW-0067">ATP-binding</keyword>
<evidence type="ECO:0000256" key="2">
    <source>
        <dbReference type="ARBA" id="ARBA00004202"/>
    </source>
</evidence>
<organism evidence="15 16">
    <name type="scientific">Paenibacillus nanensis</name>
    <dbReference type="NCBI Taxonomy" id="393251"/>
    <lineage>
        <taxon>Bacteria</taxon>
        <taxon>Bacillati</taxon>
        <taxon>Bacillota</taxon>
        <taxon>Bacilli</taxon>
        <taxon>Bacillales</taxon>
        <taxon>Paenibacillaceae</taxon>
        <taxon>Paenibacillus</taxon>
    </lineage>
</organism>
<evidence type="ECO:0000256" key="3">
    <source>
        <dbReference type="ARBA" id="ARBA00005417"/>
    </source>
</evidence>
<evidence type="ECO:0000259" key="14">
    <source>
        <dbReference type="PROSITE" id="PS50893"/>
    </source>
</evidence>
<dbReference type="Gene3D" id="3.40.50.300">
    <property type="entry name" value="P-loop containing nucleotide triphosphate hydrolases"/>
    <property type="match status" value="1"/>
</dbReference>
<evidence type="ECO:0000256" key="12">
    <source>
        <dbReference type="SAM" id="MobiDB-lite"/>
    </source>
</evidence>
<dbReference type="AlphaFoldDB" id="A0A3A1UU22"/>
<feature type="transmembrane region" description="Helical" evidence="13">
    <location>
        <begin position="414"/>
        <end position="438"/>
    </location>
</feature>
<feature type="domain" description="ABC transporter" evidence="14">
    <location>
        <begin position="5"/>
        <end position="246"/>
    </location>
</feature>
<protein>
    <submittedName>
        <fullName evidence="15">ATP-binding cassette domain-containing protein</fullName>
    </submittedName>
</protein>
<evidence type="ECO:0000256" key="4">
    <source>
        <dbReference type="ARBA" id="ARBA00022448"/>
    </source>
</evidence>
<evidence type="ECO:0000256" key="6">
    <source>
        <dbReference type="ARBA" id="ARBA00022692"/>
    </source>
</evidence>
<reference evidence="15 16" key="1">
    <citation type="submission" date="2018-09" db="EMBL/GenBank/DDBJ databases">
        <title>Paenibacillus aracenensis nov. sp. isolated from a cave in southern Spain.</title>
        <authorList>
            <person name="Jurado V."/>
            <person name="Gutierrez-Patricio S."/>
            <person name="Gonzalez-Pimentel J.L."/>
            <person name="Miller A.Z."/>
            <person name="Laiz L."/>
            <person name="Saiz-Jimenez C."/>
        </authorList>
    </citation>
    <scope>NUCLEOTIDE SEQUENCE [LARGE SCALE GENOMIC DNA]</scope>
    <source>
        <strain evidence="15 16">DSM 22867</strain>
    </source>
</reference>
<dbReference type="SMART" id="SM00382">
    <property type="entry name" value="AAA"/>
    <property type="match status" value="1"/>
</dbReference>
<evidence type="ECO:0000256" key="13">
    <source>
        <dbReference type="SAM" id="Phobius"/>
    </source>
</evidence>
<dbReference type="InterPro" id="IPR015856">
    <property type="entry name" value="ABC_transpr_CbiO/EcfA_su"/>
</dbReference>
<keyword evidence="7" id="KW-0547">Nucleotide-binding</keyword>
<dbReference type="InterPro" id="IPR017871">
    <property type="entry name" value="ABC_transporter-like_CS"/>
</dbReference>
<comment type="similarity">
    <text evidence="3">Belongs to the ABC transporter superfamily.</text>
</comment>
<dbReference type="CDD" id="cd03225">
    <property type="entry name" value="ABC_cobalt_CbiO_domain1"/>
    <property type="match status" value="1"/>
</dbReference>
<evidence type="ECO:0000313" key="16">
    <source>
        <dbReference type="Proteomes" id="UP000266482"/>
    </source>
</evidence>
<dbReference type="Proteomes" id="UP000266482">
    <property type="component" value="Unassembled WGS sequence"/>
</dbReference>
<dbReference type="GO" id="GO:0016887">
    <property type="term" value="F:ATP hydrolysis activity"/>
    <property type="evidence" value="ECO:0007669"/>
    <property type="project" value="InterPro"/>
</dbReference>
<evidence type="ECO:0000256" key="10">
    <source>
        <dbReference type="ARBA" id="ARBA00022989"/>
    </source>
</evidence>
<proteinExistence type="inferred from homology"/>
<keyword evidence="9" id="KW-1278">Translocase</keyword>
<feature type="transmembrane region" description="Helical" evidence="13">
    <location>
        <begin position="369"/>
        <end position="402"/>
    </location>
</feature>
<dbReference type="RefSeq" id="WP_119600529.1">
    <property type="nucleotide sequence ID" value="NZ_QXQA01000009.1"/>
</dbReference>
<keyword evidence="4" id="KW-0813">Transport</keyword>
<evidence type="ECO:0000256" key="5">
    <source>
        <dbReference type="ARBA" id="ARBA00022475"/>
    </source>
</evidence>
<dbReference type="InterPro" id="IPR003439">
    <property type="entry name" value="ABC_transporter-like_ATP-bd"/>
</dbReference>
<dbReference type="PANTHER" id="PTHR43553:SF24">
    <property type="entry name" value="ENERGY-COUPLING FACTOR TRANSPORTER ATP-BINDING PROTEIN ECFA1"/>
    <property type="match status" value="1"/>
</dbReference>
<keyword evidence="10 13" id="KW-1133">Transmembrane helix</keyword>
<dbReference type="CDD" id="cd16914">
    <property type="entry name" value="EcfT"/>
    <property type="match status" value="1"/>
</dbReference>
<sequence>MPADWKLTNVTVCAEDDKNRLLLAMINLTFEPGNITLLIGRNGAGKSTLLETMAGLRKLQTGSISIGGEPLWLPKRNKKLNRSALLRFGLAMQQSDAQWFAQTAREELLYSMRPYKLPEEETERRMLAALDVTGLQPALLERDPWTLSGGQQRRLALACLLACEPDWLLLDEPTAGLDAAGTSRLCAILEAHKAAGRGAVVATHDLDALLPLADAVIVVDDGAVREAAPAEAARELASAAPQALRAQALLRERAALPPEGPATRSGGALWPEPRELAAAIAGGLAARGGRLYAHAPHAGRMSAGALRAQQPAAKASASARTEQQTEGTRSLEPSRAAPAWGNKLSEPQQRTLDAKQSRWLRPDRFDPRALVLAYFLLTACTLTLGGMGQMALAACVAAAVIAPTLPLIRKWLSVFRAFAIVTVILALIAGISLTPLTFDWSKAEPTTVKLFQLMVIMAFGMPMLELMTPLRLQRAIQQTFGWTARFGLPIHAVGLLITIIFRFIPLLAREWGRFAKLASARGKSGSRLGAVPITMLRSVFIPYIRAILRLAEGMADALEARGYGSMPVKPTYGFRLAFGKADAGLLAIAVTGSFLLLLIGCFVTI</sequence>
<gene>
    <name evidence="15" type="ORF">D3P08_15105</name>
</gene>
<name>A0A3A1UU22_9BACL</name>
<comment type="subcellular location">
    <subcellularLocation>
        <location evidence="2">Cell membrane</location>
        <topology evidence="2">Peripheral membrane protein</topology>
    </subcellularLocation>
    <subcellularLocation>
        <location evidence="1">Membrane</location>
        <topology evidence="1">Multi-pass membrane protein</topology>
    </subcellularLocation>
</comment>
<dbReference type="Pfam" id="PF00005">
    <property type="entry name" value="ABC_tran"/>
    <property type="match status" value="1"/>
</dbReference>
<evidence type="ECO:0000256" key="1">
    <source>
        <dbReference type="ARBA" id="ARBA00004141"/>
    </source>
</evidence>
<comment type="caution">
    <text evidence="15">The sequence shown here is derived from an EMBL/GenBank/DDBJ whole genome shotgun (WGS) entry which is preliminary data.</text>
</comment>
<evidence type="ECO:0000313" key="15">
    <source>
        <dbReference type="EMBL" id="RIX51745.1"/>
    </source>
</evidence>